<dbReference type="AlphaFoldDB" id="A0A6N2TUG9"/>
<name>A0A6N2TUG9_BIFAD</name>
<protein>
    <submittedName>
        <fullName evidence="1">Uncharacterized protein</fullName>
    </submittedName>
</protein>
<evidence type="ECO:0000313" key="1">
    <source>
        <dbReference type="EMBL" id="VYT08669.1"/>
    </source>
</evidence>
<dbReference type="EMBL" id="CACRSR010000013">
    <property type="protein sequence ID" value="VYT08669.1"/>
    <property type="molecule type" value="Genomic_DNA"/>
</dbReference>
<sequence>MSLITNLYTDPKALRPLGAWLAGVEKNGDGKYVYTGHAHNWAAILYGVTHGCVVAVDFSTSRRDAFKLENCQTIYNGHTTLAGVYDIGNCSLFCSGGEGVSVTVNRIGLYSQDDWERLRQYGLDWFDGDTMPLQ</sequence>
<accession>A0A6N2TUG9</accession>
<gene>
    <name evidence="1" type="ORF">BALFYP80_01581</name>
</gene>
<proteinExistence type="predicted"/>
<organism evidence="1">
    <name type="scientific">Bifidobacterium adolescentis</name>
    <dbReference type="NCBI Taxonomy" id="1680"/>
    <lineage>
        <taxon>Bacteria</taxon>
        <taxon>Bacillati</taxon>
        <taxon>Actinomycetota</taxon>
        <taxon>Actinomycetes</taxon>
        <taxon>Bifidobacteriales</taxon>
        <taxon>Bifidobacteriaceae</taxon>
        <taxon>Bifidobacterium</taxon>
    </lineage>
</organism>
<reference evidence="1" key="1">
    <citation type="submission" date="2019-11" db="EMBL/GenBank/DDBJ databases">
        <authorList>
            <person name="Feng L."/>
        </authorList>
    </citation>
    <scope>NUCLEOTIDE SEQUENCE</scope>
    <source>
        <strain evidence="1">BAdolescentisLFYP80</strain>
    </source>
</reference>
<dbReference type="RefSeq" id="WP_156567727.1">
    <property type="nucleotide sequence ID" value="NZ_CACRSR010000013.1"/>
</dbReference>